<dbReference type="InterPro" id="IPR011990">
    <property type="entry name" value="TPR-like_helical_dom_sf"/>
</dbReference>
<feature type="compositionally biased region" description="Pro residues" evidence="1">
    <location>
        <begin position="940"/>
        <end position="967"/>
    </location>
</feature>
<dbReference type="SUPFAM" id="SSF52540">
    <property type="entry name" value="P-loop containing nucleoside triphosphate hydrolases"/>
    <property type="match status" value="1"/>
</dbReference>
<name>A0ABP9CQU0_9ACTN</name>
<dbReference type="Gene3D" id="3.40.50.300">
    <property type="entry name" value="P-loop containing nucleotide triphosphate hydrolases"/>
    <property type="match status" value="1"/>
</dbReference>
<feature type="compositionally biased region" description="Basic and acidic residues" evidence="1">
    <location>
        <begin position="913"/>
        <end position="936"/>
    </location>
</feature>
<sequence length="967" mass="104775">MASEEPEGANMPDGARPSDPARAVTWPEWHPEHDPGGYRRLARYVSVQALWDLDLLEHEAHRWDGRPLALLERLYTRLRAKDVPYNKAPWTVRSHQRVRDPHLVDRSSGTCLDLSLMFAAMCESAGLRPYVTVLGDHALVLVHTEPRPTAERMNRPPVALPPGHGYERGVFRVYGGRLRLRGGTAVDVVRACRGGGDFAEACRAGATRLAGEHDDIRMVDVVRLHSDGDEDVRPLPMVRDDSRPAIYRRLPTRPPFVDFPGRHAFVRELTAAVSRGGTLVLYGPQGLGKSMLAHHLAARADQGCGWFLDAFDQRTLTASLGDAEIEERGLAGEARDSADRTGYAALALERLGAAKGPWVVVLDNVRAGPGELRLPQPAREGQLVVVTTTNRAWARPATHPGLRAANATALEVPPLGPDDSLRVLGVEDAPLDLLAGRPLLLEASARFRTVTGRTWWRRDAALPTGPEAVPAAIWAAAVHGAPDDASRGPLLGDPASAEHRLATAMAWLPPSGTTPALLELTLPGAASGEGEPPAPREGLERLHSLGLIDFTGGRAAMHRLFRKAIREDGLRRSRTETAALVGTVYRNLLATTDTARLPRTGAGPAAAASPFDLVLDTTEVRALTRLLAEELPDRDAFRSLHALGVLVERQDRATAADCFEQARLRAGPIDAAADAGRRVMFADCLRGKARDVHSTPGPSPRGTVEEAIEWVVRARALCEVPGAGHAELLAASRAEAMHGLLIRKQANTKGPAAHERLALLRRAERILRHSAAEREKLTGAGSPDVDRSRFNLAGLEISLAQADAGSPPGDHLDAAERHYGTVLSIRERRYHTRHLEEVITCVHGMALVGYYRAVLQPVPPAERARLLTDALRHAREALEVRQSLAITIERDVLKSLDILAKITLARLDAHQLARGAEEPPDASEKLYDTYRQESDGGRFTPPPDRPAAPGPPASSPPPPAPPPPDKD</sequence>
<evidence type="ECO:0000313" key="3">
    <source>
        <dbReference type="Proteomes" id="UP001501265"/>
    </source>
</evidence>
<dbReference type="Gene3D" id="1.25.40.10">
    <property type="entry name" value="Tetratricopeptide repeat domain"/>
    <property type="match status" value="1"/>
</dbReference>
<comment type="caution">
    <text evidence="2">The sequence shown here is derived from an EMBL/GenBank/DDBJ whole genome shotgun (WGS) entry which is preliminary data.</text>
</comment>
<organism evidence="2 3">
    <name type="scientific">Streptomyces ziwulingensis</name>
    <dbReference type="NCBI Taxonomy" id="1045501"/>
    <lineage>
        <taxon>Bacteria</taxon>
        <taxon>Bacillati</taxon>
        <taxon>Actinomycetota</taxon>
        <taxon>Actinomycetes</taxon>
        <taxon>Kitasatosporales</taxon>
        <taxon>Streptomycetaceae</taxon>
        <taxon>Streptomyces</taxon>
    </lineage>
</organism>
<dbReference type="EMBL" id="BAABIG010000061">
    <property type="protein sequence ID" value="GAA4815956.1"/>
    <property type="molecule type" value="Genomic_DNA"/>
</dbReference>
<reference evidence="3" key="1">
    <citation type="journal article" date="2019" name="Int. J. Syst. Evol. Microbiol.">
        <title>The Global Catalogue of Microorganisms (GCM) 10K type strain sequencing project: providing services to taxonomists for standard genome sequencing and annotation.</title>
        <authorList>
            <consortium name="The Broad Institute Genomics Platform"/>
            <consortium name="The Broad Institute Genome Sequencing Center for Infectious Disease"/>
            <person name="Wu L."/>
            <person name="Ma J."/>
        </authorList>
    </citation>
    <scope>NUCLEOTIDE SEQUENCE [LARGE SCALE GENOMIC DNA]</scope>
    <source>
        <strain evidence="3">JCM 18081</strain>
    </source>
</reference>
<feature type="region of interest" description="Disordered" evidence="1">
    <location>
        <begin position="1"/>
        <end position="29"/>
    </location>
</feature>
<protein>
    <recommendedName>
        <fullName evidence="4">AAA+ ATPase domain-containing protein</fullName>
    </recommendedName>
</protein>
<dbReference type="Proteomes" id="UP001501265">
    <property type="component" value="Unassembled WGS sequence"/>
</dbReference>
<evidence type="ECO:0000313" key="2">
    <source>
        <dbReference type="EMBL" id="GAA4815956.1"/>
    </source>
</evidence>
<proteinExistence type="predicted"/>
<gene>
    <name evidence="2" type="ORF">GCM10023220_55160</name>
</gene>
<evidence type="ECO:0000256" key="1">
    <source>
        <dbReference type="SAM" id="MobiDB-lite"/>
    </source>
</evidence>
<accession>A0ABP9CQU0</accession>
<dbReference type="InterPro" id="IPR027417">
    <property type="entry name" value="P-loop_NTPase"/>
</dbReference>
<evidence type="ECO:0008006" key="4">
    <source>
        <dbReference type="Google" id="ProtNLM"/>
    </source>
</evidence>
<keyword evidence="3" id="KW-1185">Reference proteome</keyword>
<dbReference type="RefSeq" id="WP_345623066.1">
    <property type="nucleotide sequence ID" value="NZ_BAABIG010000061.1"/>
</dbReference>
<feature type="region of interest" description="Disordered" evidence="1">
    <location>
        <begin position="913"/>
        <end position="967"/>
    </location>
</feature>